<evidence type="ECO:0000313" key="2">
    <source>
        <dbReference type="Proteomes" id="UP001374584"/>
    </source>
</evidence>
<dbReference type="EMBL" id="JAYMYR010000007">
    <property type="protein sequence ID" value="KAK7353070.1"/>
    <property type="molecule type" value="Genomic_DNA"/>
</dbReference>
<protein>
    <submittedName>
        <fullName evidence="1">Uncharacterized protein</fullName>
    </submittedName>
</protein>
<name>A0AAN9MDX9_PHACN</name>
<dbReference type="PANTHER" id="PTHR35834">
    <property type="entry name" value="ARMADILLO-TYPE FOLD PROTEIN-RELATED"/>
    <property type="match status" value="1"/>
</dbReference>
<gene>
    <name evidence="1" type="ORF">VNO80_18506</name>
</gene>
<comment type="caution">
    <text evidence="1">The sequence shown here is derived from an EMBL/GenBank/DDBJ whole genome shotgun (WGS) entry which is preliminary data.</text>
</comment>
<accession>A0AAN9MDX9</accession>
<dbReference type="PANTHER" id="PTHR35834:SF2">
    <property type="entry name" value="ATAXIN-10 DOMAIN-CONTAINING PROTEIN"/>
    <property type="match status" value="1"/>
</dbReference>
<organism evidence="1 2">
    <name type="scientific">Phaseolus coccineus</name>
    <name type="common">Scarlet runner bean</name>
    <name type="synonym">Phaseolus multiflorus</name>
    <dbReference type="NCBI Taxonomy" id="3886"/>
    <lineage>
        <taxon>Eukaryota</taxon>
        <taxon>Viridiplantae</taxon>
        <taxon>Streptophyta</taxon>
        <taxon>Embryophyta</taxon>
        <taxon>Tracheophyta</taxon>
        <taxon>Spermatophyta</taxon>
        <taxon>Magnoliopsida</taxon>
        <taxon>eudicotyledons</taxon>
        <taxon>Gunneridae</taxon>
        <taxon>Pentapetalae</taxon>
        <taxon>rosids</taxon>
        <taxon>fabids</taxon>
        <taxon>Fabales</taxon>
        <taxon>Fabaceae</taxon>
        <taxon>Papilionoideae</taxon>
        <taxon>50 kb inversion clade</taxon>
        <taxon>NPAAA clade</taxon>
        <taxon>indigoferoid/millettioid clade</taxon>
        <taxon>Phaseoleae</taxon>
        <taxon>Phaseolus</taxon>
    </lineage>
</organism>
<evidence type="ECO:0000313" key="1">
    <source>
        <dbReference type="EMBL" id="KAK7353070.1"/>
    </source>
</evidence>
<proteinExistence type="predicted"/>
<sequence>MLLTLSTSLRNPNEGIDQLMQLLTQFRDRISQGFNHELQDLVLKLELFSSLETVLLDEKCADRACEQVGMAVAALIQFNNDVFVGQVMMSPTARALVSMGYVHLVEVLCSLIRSIRSPLVDENESNGEIPKVMALLNSRDLQLQVLALEYVFKIGYFGRKKVVDVVVKTMLVKSGTGAGTAMGAWHKLCAEKVVRSLHRRVEGKNRTLQRRCLVL</sequence>
<dbReference type="AlphaFoldDB" id="A0AAN9MDX9"/>
<dbReference type="Proteomes" id="UP001374584">
    <property type="component" value="Unassembled WGS sequence"/>
</dbReference>
<reference evidence="1 2" key="1">
    <citation type="submission" date="2024-01" db="EMBL/GenBank/DDBJ databases">
        <title>The genomes of 5 underutilized Papilionoideae crops provide insights into root nodulation and disease resistanc.</title>
        <authorList>
            <person name="Jiang F."/>
        </authorList>
    </citation>
    <scope>NUCLEOTIDE SEQUENCE [LARGE SCALE GENOMIC DNA]</scope>
    <source>
        <strain evidence="1">JINMINGXINNONG_FW02</strain>
        <tissue evidence="1">Leaves</tissue>
    </source>
</reference>
<keyword evidence="2" id="KW-1185">Reference proteome</keyword>